<evidence type="ECO:0000313" key="2">
    <source>
        <dbReference type="EMBL" id="GAA2125038.1"/>
    </source>
</evidence>
<sequence>MSGLEPLMSIEELSEYLHVPLRTLYDWRLSGKGPCAVRIGRQIRYFVTDVHEWLRTNRETEPGRTPDGR</sequence>
<dbReference type="InterPro" id="IPR009061">
    <property type="entry name" value="DNA-bd_dom_put_sf"/>
</dbReference>
<dbReference type="InterPro" id="IPR036388">
    <property type="entry name" value="WH-like_DNA-bd_sf"/>
</dbReference>
<dbReference type="InterPro" id="IPR010093">
    <property type="entry name" value="SinI_DNA-bd"/>
</dbReference>
<feature type="domain" description="Helix-turn-helix" evidence="1">
    <location>
        <begin position="7"/>
        <end position="58"/>
    </location>
</feature>
<organism evidence="2 3">
    <name type="scientific">Nocardioides bigeumensis</name>
    <dbReference type="NCBI Taxonomy" id="433657"/>
    <lineage>
        <taxon>Bacteria</taxon>
        <taxon>Bacillati</taxon>
        <taxon>Actinomycetota</taxon>
        <taxon>Actinomycetes</taxon>
        <taxon>Propionibacteriales</taxon>
        <taxon>Nocardioidaceae</taxon>
        <taxon>Nocardioides</taxon>
    </lineage>
</organism>
<protein>
    <recommendedName>
        <fullName evidence="1">Helix-turn-helix domain-containing protein</fullName>
    </recommendedName>
</protein>
<dbReference type="Pfam" id="PF12728">
    <property type="entry name" value="HTH_17"/>
    <property type="match status" value="1"/>
</dbReference>
<dbReference type="Proteomes" id="UP001500575">
    <property type="component" value="Unassembled WGS sequence"/>
</dbReference>
<keyword evidence="3" id="KW-1185">Reference proteome</keyword>
<evidence type="ECO:0000313" key="3">
    <source>
        <dbReference type="Proteomes" id="UP001500575"/>
    </source>
</evidence>
<dbReference type="InterPro" id="IPR041657">
    <property type="entry name" value="HTH_17"/>
</dbReference>
<evidence type="ECO:0000259" key="1">
    <source>
        <dbReference type="Pfam" id="PF12728"/>
    </source>
</evidence>
<name>A0ABN2YCJ3_9ACTN</name>
<proteinExistence type="predicted"/>
<dbReference type="Gene3D" id="1.10.10.10">
    <property type="entry name" value="Winged helix-like DNA-binding domain superfamily/Winged helix DNA-binding domain"/>
    <property type="match status" value="1"/>
</dbReference>
<reference evidence="2 3" key="1">
    <citation type="journal article" date="2019" name="Int. J. Syst. Evol. Microbiol.">
        <title>The Global Catalogue of Microorganisms (GCM) 10K type strain sequencing project: providing services to taxonomists for standard genome sequencing and annotation.</title>
        <authorList>
            <consortium name="The Broad Institute Genomics Platform"/>
            <consortium name="The Broad Institute Genome Sequencing Center for Infectious Disease"/>
            <person name="Wu L."/>
            <person name="Ma J."/>
        </authorList>
    </citation>
    <scope>NUCLEOTIDE SEQUENCE [LARGE SCALE GENOMIC DNA]</scope>
    <source>
        <strain evidence="2 3">JCM 16021</strain>
    </source>
</reference>
<comment type="caution">
    <text evidence="2">The sequence shown here is derived from an EMBL/GenBank/DDBJ whole genome shotgun (WGS) entry which is preliminary data.</text>
</comment>
<gene>
    <name evidence="2" type="ORF">GCM10009843_22350</name>
</gene>
<accession>A0ABN2YCJ3</accession>
<dbReference type="NCBIfam" id="TIGR01764">
    <property type="entry name" value="excise"/>
    <property type="match status" value="1"/>
</dbReference>
<dbReference type="SUPFAM" id="SSF46955">
    <property type="entry name" value="Putative DNA-binding domain"/>
    <property type="match status" value="1"/>
</dbReference>
<dbReference type="EMBL" id="BAAAQQ010000011">
    <property type="protein sequence ID" value="GAA2125038.1"/>
    <property type="molecule type" value="Genomic_DNA"/>
</dbReference>